<evidence type="ECO:0000313" key="8">
    <source>
        <dbReference type="EMBL" id="OVF06875.1"/>
    </source>
</evidence>
<comment type="caution">
    <text evidence="8">The sequence shown here is derived from an EMBL/GenBank/DDBJ whole genome shotgun (WGS) entry which is preliminary data.</text>
</comment>
<evidence type="ECO:0000259" key="6">
    <source>
        <dbReference type="Pfam" id="PF07970"/>
    </source>
</evidence>
<comment type="function">
    <text evidence="5">Plays a role in transport between endoplasmic reticulum and Golgi.</text>
</comment>
<dbReference type="GO" id="GO:0033116">
    <property type="term" value="C:endoplasmic reticulum-Golgi intermediate compartment membrane"/>
    <property type="evidence" value="ECO:0007669"/>
    <property type="project" value="UniProtKB-SubCell"/>
</dbReference>
<keyword evidence="3 5" id="KW-1133">Transmembrane helix</keyword>
<dbReference type="GO" id="GO:0042802">
    <property type="term" value="F:identical protein binding"/>
    <property type="evidence" value="ECO:0007669"/>
    <property type="project" value="EnsemblFungi"/>
</dbReference>
<feature type="domain" description="Endoplasmic reticulum vesicle transporter C-terminal" evidence="6">
    <location>
        <begin position="152"/>
        <end position="307"/>
    </location>
</feature>
<evidence type="ECO:0000256" key="3">
    <source>
        <dbReference type="ARBA" id="ARBA00022989"/>
    </source>
</evidence>
<dbReference type="InterPro" id="IPR012936">
    <property type="entry name" value="Erv_C"/>
</dbReference>
<dbReference type="GO" id="GO:0061852">
    <property type="term" value="C:retrograde transporter complex, Golgi to ER"/>
    <property type="evidence" value="ECO:0007669"/>
    <property type="project" value="EnsemblFungi"/>
</dbReference>
<accession>A0AA91T0C5</accession>
<keyword evidence="5" id="KW-0931">ER-Golgi transport</keyword>
<keyword evidence="5" id="KW-0256">Endoplasmic reticulum</keyword>
<protein>
    <recommendedName>
        <fullName evidence="5">Endoplasmic reticulum-Golgi intermediate compartment protein</fullName>
    </recommendedName>
</protein>
<sequence length="347" mass="39643">MDNFSSKVRVFDAFPKVAPEASVRSQRGGFSTILTVFCGLLIIWIQIGGYLGGYIDRQFSVDNETRKDLNINLDMVVAMPCQFISTNVMDITSDRYLAGEVLNFQGTGFYVPEFFALNRENNDYDTPELDEIMQETLRAEYGIAGARVNEDAPACHIFGTIPVNHVRGEFFIVPKGSMYRDRSSIDPKAYNFSHVISEFSFGDFYPFITNPLDFTAKVTEENRQAYRYFAKLVPTHYEKLGLVVDTYQYSLTEIHNVDHNRGIPPPGIFFDYSFEPIKLTIREKRIGFFAFVARLMTVLSGLLIAAGYLFRLYEKLLALLYGKKYVERDTEKRSGGLLDKSFTEKNI</sequence>
<dbReference type="Proteomes" id="UP000195602">
    <property type="component" value="Unassembled WGS sequence"/>
</dbReference>
<feature type="transmembrane region" description="Helical" evidence="5">
    <location>
        <begin position="29"/>
        <end position="51"/>
    </location>
</feature>
<dbReference type="OMA" id="MTNHYLR"/>
<dbReference type="Pfam" id="PF13850">
    <property type="entry name" value="ERGIC_N"/>
    <property type="match status" value="1"/>
</dbReference>
<dbReference type="InterPro" id="IPR045888">
    <property type="entry name" value="Erv"/>
</dbReference>
<evidence type="ECO:0000256" key="4">
    <source>
        <dbReference type="ARBA" id="ARBA00023136"/>
    </source>
</evidence>
<gene>
    <name evidence="8" type="ORF">A9F13_17g00946</name>
</gene>
<proteinExistence type="inferred from homology"/>
<dbReference type="PANTHER" id="PTHR10984:SF81">
    <property type="entry name" value="ER-DERIVED VESICLES PROTEIN ERV41"/>
    <property type="match status" value="1"/>
</dbReference>
<comment type="subcellular location">
    <subcellularLocation>
        <location evidence="5">Endoplasmic reticulum membrane</location>
        <topology evidence="5">Multi-pass membrane protein</topology>
    </subcellularLocation>
    <subcellularLocation>
        <location evidence="5">Endoplasmic reticulum-Golgi intermediate compartment membrane</location>
        <topology evidence="5">Multi-pass membrane protein</topology>
    </subcellularLocation>
    <subcellularLocation>
        <location evidence="5">Golgi apparatus membrane</location>
        <topology evidence="5">Multi-pass membrane protein</topology>
    </subcellularLocation>
    <subcellularLocation>
        <location evidence="1">Membrane</location>
    </subcellularLocation>
</comment>
<dbReference type="GO" id="GO:0000139">
    <property type="term" value="C:Golgi membrane"/>
    <property type="evidence" value="ECO:0007669"/>
    <property type="project" value="UniProtKB-SubCell"/>
</dbReference>
<keyword evidence="2 5" id="KW-0812">Transmembrane</keyword>
<comment type="similarity">
    <text evidence="5">Belongs to the ERGIC family.</text>
</comment>
<dbReference type="PANTHER" id="PTHR10984">
    <property type="entry name" value="ENDOPLASMIC RETICULUM-GOLGI INTERMEDIATE COMPARTMENT PROTEIN"/>
    <property type="match status" value="1"/>
</dbReference>
<dbReference type="GO" id="GO:0006888">
    <property type="term" value="P:endoplasmic reticulum to Golgi vesicle-mediated transport"/>
    <property type="evidence" value="ECO:0007669"/>
    <property type="project" value="UniProtKB-UniRule"/>
</dbReference>
<dbReference type="EMBL" id="LYUB02000017">
    <property type="protein sequence ID" value="OVF06875.1"/>
    <property type="molecule type" value="Genomic_DNA"/>
</dbReference>
<keyword evidence="5" id="KW-0813">Transport</keyword>
<dbReference type="Pfam" id="PF07970">
    <property type="entry name" value="COPIIcoated_ERV"/>
    <property type="match status" value="1"/>
</dbReference>
<name>A0AA91T0C5_CLALS</name>
<feature type="domain" description="Endoplasmic reticulum vesicle transporter N-terminal" evidence="7">
    <location>
        <begin position="9"/>
        <end position="95"/>
    </location>
</feature>
<keyword evidence="5" id="KW-0333">Golgi apparatus</keyword>
<dbReference type="GO" id="GO:0006890">
    <property type="term" value="P:retrograde vesicle-mediated transport, Golgi to endoplasmic reticulum"/>
    <property type="evidence" value="ECO:0007669"/>
    <property type="project" value="EnsemblFungi"/>
</dbReference>
<feature type="transmembrane region" description="Helical" evidence="5">
    <location>
        <begin position="286"/>
        <end position="310"/>
    </location>
</feature>
<dbReference type="GO" id="GO:0030134">
    <property type="term" value="C:COPII-coated ER to Golgi transport vesicle"/>
    <property type="evidence" value="ECO:0007669"/>
    <property type="project" value="EnsemblFungi"/>
</dbReference>
<keyword evidence="4 5" id="KW-0472">Membrane</keyword>
<reference evidence="8 9" key="1">
    <citation type="submission" date="2017-04" db="EMBL/GenBank/DDBJ databases">
        <title>Draft genome of the yeast Clavispora lusitaniae type strain CBS 6936.</title>
        <authorList>
            <person name="Durrens P."/>
            <person name="Klopp C."/>
            <person name="Biteau N."/>
            <person name="Fitton-Ouhabi V."/>
            <person name="Dementhon K."/>
            <person name="Accoceberry I."/>
            <person name="Sherman D.J."/>
            <person name="Noel T."/>
        </authorList>
    </citation>
    <scope>NUCLEOTIDE SEQUENCE [LARGE SCALE GENOMIC DNA]</scope>
    <source>
        <strain evidence="8 9">CBS 6936</strain>
    </source>
</reference>
<dbReference type="KEGG" id="clus:A9F13_17g00946"/>
<evidence type="ECO:0000259" key="7">
    <source>
        <dbReference type="Pfam" id="PF13850"/>
    </source>
</evidence>
<dbReference type="GO" id="GO:0005789">
    <property type="term" value="C:endoplasmic reticulum membrane"/>
    <property type="evidence" value="ECO:0007669"/>
    <property type="project" value="UniProtKB-SubCell"/>
</dbReference>
<evidence type="ECO:0000313" key="9">
    <source>
        <dbReference type="Proteomes" id="UP000195602"/>
    </source>
</evidence>
<dbReference type="InterPro" id="IPR039542">
    <property type="entry name" value="Erv_N"/>
</dbReference>
<evidence type="ECO:0000256" key="5">
    <source>
        <dbReference type="RuleBase" id="RU369013"/>
    </source>
</evidence>
<evidence type="ECO:0000256" key="1">
    <source>
        <dbReference type="ARBA" id="ARBA00004370"/>
    </source>
</evidence>
<evidence type="ECO:0000256" key="2">
    <source>
        <dbReference type="ARBA" id="ARBA00022692"/>
    </source>
</evidence>
<organism evidence="8 9">
    <name type="scientific">Clavispora lusitaniae</name>
    <name type="common">Candida lusitaniae</name>
    <dbReference type="NCBI Taxonomy" id="36911"/>
    <lineage>
        <taxon>Eukaryota</taxon>
        <taxon>Fungi</taxon>
        <taxon>Dikarya</taxon>
        <taxon>Ascomycota</taxon>
        <taxon>Saccharomycotina</taxon>
        <taxon>Pichiomycetes</taxon>
        <taxon>Metschnikowiaceae</taxon>
        <taxon>Clavispora</taxon>
    </lineage>
</organism>
<dbReference type="AlphaFoldDB" id="A0AA91T0C5"/>